<evidence type="ECO:0000313" key="3">
    <source>
        <dbReference type="Proteomes" id="UP001153387"/>
    </source>
</evidence>
<evidence type="ECO:0000259" key="1">
    <source>
        <dbReference type="Pfam" id="PF13524"/>
    </source>
</evidence>
<keyword evidence="2" id="KW-0328">Glycosyltransferase</keyword>
<organism evidence="2 3">
    <name type="scientific">Cohnella ginsengisoli</name>
    <dbReference type="NCBI Taxonomy" id="425004"/>
    <lineage>
        <taxon>Bacteria</taxon>
        <taxon>Bacillati</taxon>
        <taxon>Bacillota</taxon>
        <taxon>Bacilli</taxon>
        <taxon>Bacillales</taxon>
        <taxon>Paenibacillaceae</taxon>
        <taxon>Cohnella</taxon>
    </lineage>
</organism>
<sequence length="396" mass="45622">MAKSFGVRRNKAVAVTRKRRRHRAAAGPTGFGLGWQHGYWNGLCESIVQRTIAPAYIRDLHVLFITSGKGFPYSPLDEAVGQTLKQLVSRLSVMSPKDDIVGFASREMPALAIVLDGLEFPVATIDTLRSMGIRTAIWFTDDPYYTEVTAELAPHYDFVFTLERNCVPFYEQRGCARVHYLPLGVHTADFRPRNPRNEIRGDICFIGSAYWNRIRLFEELLPRMARRRFRLSGLWWDRLSEYPRWRDRIDLGKWMGPLETAEQYNAHKIVINVHRAHDDRTFNRNTYNIPAVSPNPRTFEIAACGTLLMCDNREDLAQFYTPGVEIVTYDSAQELADKMDYYLAHEDERRQIALRGLYRTLRDHTYVSRLSQLLDLGTAPLEQHFTNGNEGLQAES</sequence>
<gene>
    <name evidence="2" type="ORF">OMP38_06690</name>
</gene>
<accession>A0A9X4KIW9</accession>
<dbReference type="GO" id="GO:0016757">
    <property type="term" value="F:glycosyltransferase activity"/>
    <property type="evidence" value="ECO:0007669"/>
    <property type="project" value="UniProtKB-KW"/>
</dbReference>
<dbReference type="SUPFAM" id="SSF53756">
    <property type="entry name" value="UDP-Glycosyltransferase/glycogen phosphorylase"/>
    <property type="match status" value="1"/>
</dbReference>
<dbReference type="Proteomes" id="UP001153387">
    <property type="component" value="Unassembled WGS sequence"/>
</dbReference>
<comment type="caution">
    <text evidence="2">The sequence shown here is derived from an EMBL/GenBank/DDBJ whole genome shotgun (WGS) entry which is preliminary data.</text>
</comment>
<dbReference type="RefSeq" id="WP_277564393.1">
    <property type="nucleotide sequence ID" value="NZ_JAPDHZ010000002.1"/>
</dbReference>
<dbReference type="InterPro" id="IPR055259">
    <property type="entry name" value="YkvP/CgeB_Glyco_trans-like"/>
</dbReference>
<feature type="domain" description="Spore protein YkvP/CgeB glycosyl transferase-like" evidence="1">
    <location>
        <begin position="215"/>
        <end position="375"/>
    </location>
</feature>
<reference evidence="2 3" key="1">
    <citation type="submission" date="2022-10" db="EMBL/GenBank/DDBJ databases">
        <title>Comparative genomic analysis of Cohnella hashimotonis sp. nov., isolated from the International Space Station.</title>
        <authorList>
            <person name="Simpson A."/>
            <person name="Venkateswaran K."/>
        </authorList>
    </citation>
    <scope>NUCLEOTIDE SEQUENCE [LARGE SCALE GENOMIC DNA]</scope>
    <source>
        <strain evidence="2 3">DSM 18997</strain>
    </source>
</reference>
<evidence type="ECO:0000313" key="2">
    <source>
        <dbReference type="EMBL" id="MDG0790575.1"/>
    </source>
</evidence>
<protein>
    <submittedName>
        <fullName evidence="2">Glycosyltransferase</fullName>
        <ecNumber evidence="2">2.4.-.-</ecNumber>
    </submittedName>
</protein>
<name>A0A9X4KIW9_9BACL</name>
<dbReference type="AlphaFoldDB" id="A0A9X4KIW9"/>
<proteinExistence type="predicted"/>
<dbReference type="EC" id="2.4.-.-" evidence="2"/>
<dbReference type="Pfam" id="PF13524">
    <property type="entry name" value="Glyco_trans_1_2"/>
    <property type="match status" value="1"/>
</dbReference>
<dbReference type="EMBL" id="JAPDHZ010000002">
    <property type="protein sequence ID" value="MDG0790575.1"/>
    <property type="molecule type" value="Genomic_DNA"/>
</dbReference>
<keyword evidence="3" id="KW-1185">Reference proteome</keyword>
<keyword evidence="2" id="KW-0808">Transferase</keyword>